<evidence type="ECO:0000256" key="8">
    <source>
        <dbReference type="SAM" id="MobiDB-lite"/>
    </source>
</evidence>
<dbReference type="WBParaSite" id="TREG1_73970.1">
    <property type="protein sequence ID" value="TREG1_73970.1"/>
    <property type="gene ID" value="TREG1_73970"/>
</dbReference>
<feature type="active site" description="Proton donor" evidence="5">
    <location>
        <position position="127"/>
    </location>
</feature>
<keyword evidence="3" id="KW-0256">Endoplasmic reticulum</keyword>
<dbReference type="InterPro" id="IPR012341">
    <property type="entry name" value="6hp_glycosidase-like_sf"/>
</dbReference>
<dbReference type="SUPFAM" id="SSF52025">
    <property type="entry name" value="PA domain"/>
    <property type="match status" value="1"/>
</dbReference>
<dbReference type="InterPro" id="IPR036026">
    <property type="entry name" value="Seven-hairpin_glycosidases"/>
</dbReference>
<comment type="subcellular location">
    <subcellularLocation>
        <location evidence="1">Endoplasmic reticulum</location>
    </subcellularLocation>
</comment>
<dbReference type="Pfam" id="PF02225">
    <property type="entry name" value="PA"/>
    <property type="match status" value="1"/>
</dbReference>
<dbReference type="Gene3D" id="3.50.30.30">
    <property type="match status" value="1"/>
</dbReference>
<dbReference type="EC" id="3.2.1.-" evidence="7"/>
<accession>A0AA85K6R5</accession>
<evidence type="ECO:0000256" key="7">
    <source>
        <dbReference type="RuleBase" id="RU361193"/>
    </source>
</evidence>
<feature type="region of interest" description="Disordered" evidence="8">
    <location>
        <begin position="1090"/>
        <end position="1139"/>
    </location>
</feature>
<evidence type="ECO:0000256" key="2">
    <source>
        <dbReference type="ARBA" id="ARBA00007658"/>
    </source>
</evidence>
<evidence type="ECO:0000259" key="10">
    <source>
        <dbReference type="Pfam" id="PF02225"/>
    </source>
</evidence>
<dbReference type="GO" id="GO:0004571">
    <property type="term" value="F:mannosyl-oligosaccharide 1,2-alpha-mannosidase activity"/>
    <property type="evidence" value="ECO:0007669"/>
    <property type="project" value="InterPro"/>
</dbReference>
<name>A0AA85K6R5_TRIRE</name>
<feature type="compositionally biased region" description="Low complexity" evidence="8">
    <location>
        <begin position="1322"/>
        <end position="1340"/>
    </location>
</feature>
<dbReference type="GO" id="GO:1904380">
    <property type="term" value="P:endoplasmic reticulum mannose trimming"/>
    <property type="evidence" value="ECO:0007669"/>
    <property type="project" value="InterPro"/>
</dbReference>
<keyword evidence="7" id="KW-0326">Glycosidase</keyword>
<feature type="region of interest" description="Disordered" evidence="8">
    <location>
        <begin position="682"/>
        <end position="704"/>
    </location>
</feature>
<dbReference type="Proteomes" id="UP000050795">
    <property type="component" value="Unassembled WGS sequence"/>
</dbReference>
<feature type="active site" evidence="5">
    <location>
        <position position="272"/>
    </location>
</feature>
<feature type="region of interest" description="Disordered" evidence="8">
    <location>
        <begin position="1322"/>
        <end position="1364"/>
    </location>
</feature>
<dbReference type="GO" id="GO:0005509">
    <property type="term" value="F:calcium ion binding"/>
    <property type="evidence" value="ECO:0007669"/>
    <property type="project" value="InterPro"/>
</dbReference>
<proteinExistence type="inferred from homology"/>
<dbReference type="InterPro" id="IPR001382">
    <property type="entry name" value="Glyco_hydro_47"/>
</dbReference>
<keyword evidence="7" id="KW-0378">Hydrolase</keyword>
<dbReference type="Gene3D" id="1.50.10.10">
    <property type="match status" value="1"/>
</dbReference>
<dbReference type="PRINTS" id="PR00747">
    <property type="entry name" value="GLYHDRLASE47"/>
</dbReference>
<evidence type="ECO:0000256" key="6">
    <source>
        <dbReference type="PIRSR" id="PIRSR601382-2"/>
    </source>
</evidence>
<reference evidence="11" key="1">
    <citation type="submission" date="2022-06" db="EMBL/GenBank/DDBJ databases">
        <authorList>
            <person name="Berger JAMES D."/>
            <person name="Berger JAMES D."/>
        </authorList>
    </citation>
    <scope>NUCLEOTIDE SEQUENCE [LARGE SCALE GENOMIC DNA]</scope>
</reference>
<evidence type="ECO:0000313" key="12">
    <source>
        <dbReference type="WBParaSite" id="TREG1_73970.1"/>
    </source>
</evidence>
<dbReference type="PANTHER" id="PTHR45679">
    <property type="entry name" value="ER DEGRADATION-ENHANCING ALPHA-MANNOSIDASE-LIKE PROTEIN 2"/>
    <property type="match status" value="1"/>
</dbReference>
<evidence type="ECO:0000256" key="9">
    <source>
        <dbReference type="SAM" id="SignalP"/>
    </source>
</evidence>
<evidence type="ECO:0000256" key="4">
    <source>
        <dbReference type="ARBA" id="ARBA00023180"/>
    </source>
</evidence>
<feature type="compositionally biased region" description="Basic and acidic residues" evidence="8">
    <location>
        <begin position="576"/>
        <end position="609"/>
    </location>
</feature>
<dbReference type="InterPro" id="IPR044674">
    <property type="entry name" value="EDEM1/2/3"/>
</dbReference>
<feature type="active site" description="Proton donor" evidence="5">
    <location>
        <position position="372"/>
    </location>
</feature>
<evidence type="ECO:0000256" key="1">
    <source>
        <dbReference type="ARBA" id="ARBA00004240"/>
    </source>
</evidence>
<reference evidence="12" key="2">
    <citation type="submission" date="2023-11" db="UniProtKB">
        <authorList>
            <consortium name="WormBaseParasite"/>
        </authorList>
    </citation>
    <scope>IDENTIFICATION</scope>
</reference>
<feature type="chain" id="PRO_5041712656" description="alpha-1,2-Mannosidase" evidence="9">
    <location>
        <begin position="25"/>
        <end position="1364"/>
    </location>
</feature>
<feature type="binding site" evidence="6">
    <location>
        <position position="476"/>
    </location>
    <ligand>
        <name>Ca(2+)</name>
        <dbReference type="ChEBI" id="CHEBI:29108"/>
    </ligand>
</feature>
<evidence type="ECO:0000256" key="3">
    <source>
        <dbReference type="ARBA" id="ARBA00022824"/>
    </source>
</evidence>
<comment type="cofactor">
    <cofactor evidence="6">
        <name>Ca(2+)</name>
        <dbReference type="ChEBI" id="CHEBI:29108"/>
    </cofactor>
</comment>
<feature type="compositionally biased region" description="Low complexity" evidence="8">
    <location>
        <begin position="691"/>
        <end position="703"/>
    </location>
</feature>
<feature type="region of interest" description="Disordered" evidence="8">
    <location>
        <begin position="815"/>
        <end position="842"/>
    </location>
</feature>
<keyword evidence="9" id="KW-0732">Signal</keyword>
<feature type="active site" evidence="5">
    <location>
        <position position="390"/>
    </location>
</feature>
<feature type="compositionally biased region" description="Low complexity" evidence="8">
    <location>
        <begin position="1096"/>
        <end position="1128"/>
    </location>
</feature>
<comment type="similarity">
    <text evidence="2 7">Belongs to the glycosyl hydrolase 47 family.</text>
</comment>
<dbReference type="InterPro" id="IPR003137">
    <property type="entry name" value="PA_domain"/>
</dbReference>
<feature type="compositionally biased region" description="Low complexity" evidence="8">
    <location>
        <begin position="819"/>
        <end position="830"/>
    </location>
</feature>
<dbReference type="SUPFAM" id="SSF48225">
    <property type="entry name" value="Seven-hairpin glycosidases"/>
    <property type="match status" value="1"/>
</dbReference>
<feature type="signal peptide" evidence="9">
    <location>
        <begin position="1"/>
        <end position="24"/>
    </location>
</feature>
<dbReference type="GO" id="GO:0005975">
    <property type="term" value="P:carbohydrate metabolic process"/>
    <property type="evidence" value="ECO:0007669"/>
    <property type="project" value="InterPro"/>
</dbReference>
<feature type="region of interest" description="Disordered" evidence="8">
    <location>
        <begin position="565"/>
        <end position="615"/>
    </location>
</feature>
<dbReference type="InterPro" id="IPR046450">
    <property type="entry name" value="PA_dom_sf"/>
</dbReference>
<feature type="compositionally biased region" description="Low complexity" evidence="8">
    <location>
        <begin position="1286"/>
        <end position="1300"/>
    </location>
</feature>
<evidence type="ECO:0000256" key="5">
    <source>
        <dbReference type="PIRSR" id="PIRSR601382-1"/>
    </source>
</evidence>
<protein>
    <recommendedName>
        <fullName evidence="7">alpha-1,2-Mannosidase</fullName>
        <ecNumber evidence="7">3.2.1.-</ecNumber>
    </recommendedName>
</protein>
<dbReference type="GO" id="GO:0044322">
    <property type="term" value="C:endoplasmic reticulum quality control compartment"/>
    <property type="evidence" value="ECO:0007669"/>
    <property type="project" value="GOC"/>
</dbReference>
<keyword evidence="6" id="KW-0479">Metal-binding</keyword>
<keyword evidence="4" id="KW-0325">Glycoprotein</keyword>
<dbReference type="GO" id="GO:0016020">
    <property type="term" value="C:membrane"/>
    <property type="evidence" value="ECO:0007669"/>
    <property type="project" value="InterPro"/>
</dbReference>
<organism evidence="11 12">
    <name type="scientific">Trichobilharzia regenti</name>
    <name type="common">Nasal bird schistosome</name>
    <dbReference type="NCBI Taxonomy" id="157069"/>
    <lineage>
        <taxon>Eukaryota</taxon>
        <taxon>Metazoa</taxon>
        <taxon>Spiralia</taxon>
        <taxon>Lophotrochozoa</taxon>
        <taxon>Platyhelminthes</taxon>
        <taxon>Trematoda</taxon>
        <taxon>Digenea</taxon>
        <taxon>Strigeidida</taxon>
        <taxon>Schistosomatoidea</taxon>
        <taxon>Schistosomatidae</taxon>
        <taxon>Trichobilharzia</taxon>
    </lineage>
</organism>
<dbReference type="PANTHER" id="PTHR45679:SF2">
    <property type="entry name" value="ER DEGRADATION-ENHANCING ALPHA-MANNOSIDASE-LIKE PROTEIN 3"/>
    <property type="match status" value="1"/>
</dbReference>
<keyword evidence="11" id="KW-1185">Reference proteome</keyword>
<sequence length="1364" mass="152381">MPRYGLIAAVVFLLFWCGTEFICGLHNVSKTALKARVKEMFLHAYYNYKNNAFPADELMPLSCKGRYRWEGVTRGDIDDALGNFSLTMLDGLDSLFLIGELDEFDSAVKAVVETVKFDSDVDVSVFETNIRVLGGLLGAHVAALAIKENNSSRMIWYKDELLKMAIDIGNRLLPAFDTPTGIPYPRINLRYGSSGLKKQEENTCTACAGTMILEFAALSRLTGDPIYEEKAAKAMAFLWKQRNRYSDLVGRVINVRNGDWIRQESGVGAGIDSYYEYLLKAYILLGEPVYLHRFQTHYEAVNRYVGGPQSAEFPFLFLDVHMHRPAQRARTFMDALLAFWPGLQVLTGDVKRAVALHELLYLIHKRNKLLPEAFTPDFNVHWGQHLLRPELIESTYLLYRATEDPYYLQVGQQIVNDLEKYTRVPCGFAAIKDVRTMEHEDQFDSFVLAETFKYLYLLFAESSDLPINLDDYIFTTEAHLLPLSLSRHPVTSSSLNRIVKNISQNASIPVSSSSSSYLSASMSSSSTVKLTPDHHGDRDVKVEKLLHKAAQCMAVGYEQMQHRHTMKCLSSSRNKNNQEAEKSEDDNKKKNNEAEDGGDDKVKNKEKDSGATTTTVSDADWRLKTTCHISETPNLFYHYCAKQLPKCHNTDDFVLKYVFSKSHVWRIIDSIRQPLRQIAINLDHHQSRSGHTSTTTTNNNNNHNMKDQSFLPLKAMDFQPDNTDHLNALRRMGISLSFSQDGQITLTHQHNMAEDSDLAAAGILFIQELIALTNRKYSFSDLSVQGRHVVVMNSPSYGFTKFTACPAHFGLFPGEKLPSSQQDSQNRQQSTPSAAEAEKASSVNSTWTPLIGPVHVVEPIDACKPIAEYGYAYPPENDIWNQNPTGGQQNTSIHSSDSYITVKNSKGPMVGSIGIVRRGGCVFVEKAYHLAQAGAIGVIVVDNKPETSSEIGPLFAMSGDNDNNDLMKYIHIPVVLLLGVERDQLFSIIRTHWNHTQEAMNIMLTKEYNLADSFNAALSIMNTKSNGEHEKLPLNNDNSNIVGDTNTSFQLTSHLYQSSSVSMKTLHLNKISDIIGFSISYDNNNTNSDMFHLRDSVSPSSSSPSSNSPSSSSSSTSESPGSSVGSDSETVEEDVTRIGTTPSDSIYPLSWSFTFSINDDKERSSYFLPINENNDHLFVGDDNNNSNNKNNTVIKGSPKDISIWRDLFNNTLKQIKLNTECQHFMLAVLQISLHKVCPSDSPYYMNQTIYISWRYYQLINTCLSELLHLNEKSIKQQEETQPSDKNNQGTTTNNNNNNPDNIVITLQLGFQLISNNDDLSSTTILSPTSSSSPPSHPAAAADDDEAGVSQTTTSAPTPTPKDEL</sequence>
<keyword evidence="6" id="KW-0106">Calcium</keyword>
<feature type="region of interest" description="Disordered" evidence="8">
    <location>
        <begin position="1275"/>
        <end position="1300"/>
    </location>
</feature>
<evidence type="ECO:0000313" key="11">
    <source>
        <dbReference type="Proteomes" id="UP000050795"/>
    </source>
</evidence>
<dbReference type="Pfam" id="PF01532">
    <property type="entry name" value="Glyco_hydro_47"/>
    <property type="match status" value="1"/>
</dbReference>
<feature type="domain" description="PA" evidence="10">
    <location>
        <begin position="904"/>
        <end position="977"/>
    </location>
</feature>